<dbReference type="Pfam" id="PF00015">
    <property type="entry name" value="MCPsignal"/>
    <property type="match status" value="1"/>
</dbReference>
<feature type="transmembrane region" description="Helical" evidence="14">
    <location>
        <begin position="187"/>
        <end position="211"/>
    </location>
</feature>
<evidence type="ECO:0000256" key="9">
    <source>
        <dbReference type="ARBA" id="ARBA00023224"/>
    </source>
</evidence>
<evidence type="ECO:0000256" key="8">
    <source>
        <dbReference type="ARBA" id="ARBA00023136"/>
    </source>
</evidence>
<evidence type="ECO:0000256" key="4">
    <source>
        <dbReference type="ARBA" id="ARBA00022500"/>
    </source>
</evidence>
<dbReference type="SMART" id="SM00283">
    <property type="entry name" value="MA"/>
    <property type="match status" value="1"/>
</dbReference>
<dbReference type="PANTHER" id="PTHR43531">
    <property type="entry name" value="PROTEIN ICFG"/>
    <property type="match status" value="1"/>
</dbReference>
<evidence type="ECO:0000256" key="7">
    <source>
        <dbReference type="ARBA" id="ARBA00022989"/>
    </source>
</evidence>
<feature type="domain" description="Methyl-accepting transducer" evidence="15">
    <location>
        <begin position="269"/>
        <end position="498"/>
    </location>
</feature>
<dbReference type="InterPro" id="IPR004090">
    <property type="entry name" value="Chemotax_Me-accpt_rcpt"/>
</dbReference>
<name>A0ABS8QBT2_9BURK</name>
<dbReference type="PROSITE" id="PS50885">
    <property type="entry name" value="HAMP"/>
    <property type="match status" value="1"/>
</dbReference>
<evidence type="ECO:0000256" key="2">
    <source>
        <dbReference type="ARBA" id="ARBA00022475"/>
    </source>
</evidence>
<comment type="similarity">
    <text evidence="10">Belongs to the methyl-accepting chemotaxis (MCP) protein family.</text>
</comment>
<sequence>MFKHITIKTRLIFVIAFLAAELIIGATVGIVNLGTANAELKNLYDNRLVALGQISRVVQLITTNQMNVAKAVSATDAAQRDALLAEVDSNIGVVTTTWKAYEATELTAEEAALASKFVEARKAFLEKGLNPALAAVRAGDTARAVELLTGEMSRLFQPVSSLGNQLIDLQNRVAKADYEHSQSTYELVRLVCLAGLAFGLVMAALVGWLLVRAIVRPIERAVEIAGEVASGDLTQKIEVDSRDETGRLLQALKDMNASLVKIVTQVRGGTDTIATASGEIAAGNLDLSSRTEQQAGSLEETASSMEELTSTVKQNADNARQANVLAASAQQVAGKGGEVVEQVVKTMGAINSSATRIVDIIAVIDGIAFQTNILALNAAVEAARAGEQGRGFAVVAGEVRNLAQRSAAAAKEIKELIDDSVEKVHHGSELVDQAGATMAEIVQSVGRVTDIISEISAASQEQTAGIEQINSAVTQMDQVTQQNAALVEEASAAAQALQEEARALAQAVGTFRLDVSGAPAVPAAVAKLAKPQARIATSPAAKPAAKKAVKPATKAAQSASSAAKGQARGAKQAQPVDATEGWEEF</sequence>
<keyword evidence="18" id="KW-1185">Reference proteome</keyword>
<evidence type="ECO:0000313" key="17">
    <source>
        <dbReference type="EMBL" id="MCD2519225.1"/>
    </source>
</evidence>
<keyword evidence="9 11" id="KW-0807">Transducer</keyword>
<evidence type="ECO:0000256" key="3">
    <source>
        <dbReference type="ARBA" id="ARBA00022481"/>
    </source>
</evidence>
<feature type="compositionally biased region" description="Low complexity" evidence="13">
    <location>
        <begin position="550"/>
        <end position="574"/>
    </location>
</feature>
<dbReference type="Pfam" id="PF02203">
    <property type="entry name" value="TarH"/>
    <property type="match status" value="1"/>
</dbReference>
<evidence type="ECO:0000256" key="5">
    <source>
        <dbReference type="ARBA" id="ARBA00022519"/>
    </source>
</evidence>
<dbReference type="InterPro" id="IPR004089">
    <property type="entry name" value="MCPsignal_dom"/>
</dbReference>
<evidence type="ECO:0000256" key="10">
    <source>
        <dbReference type="ARBA" id="ARBA00029447"/>
    </source>
</evidence>
<keyword evidence="5" id="KW-0997">Cell inner membrane</keyword>
<feature type="domain" description="HAMP" evidence="16">
    <location>
        <begin position="212"/>
        <end position="264"/>
    </location>
</feature>
<dbReference type="RefSeq" id="WP_231060500.1">
    <property type="nucleotide sequence ID" value="NZ_JAJNOC010000011.1"/>
</dbReference>
<proteinExistence type="inferred from homology"/>
<dbReference type="Proteomes" id="UP001179361">
    <property type="component" value="Unassembled WGS sequence"/>
</dbReference>
<evidence type="ECO:0000259" key="15">
    <source>
        <dbReference type="PROSITE" id="PS50111"/>
    </source>
</evidence>
<dbReference type="SMART" id="SM00304">
    <property type="entry name" value="HAMP"/>
    <property type="match status" value="1"/>
</dbReference>
<dbReference type="InterPro" id="IPR047347">
    <property type="entry name" value="YvaQ-like_sensor"/>
</dbReference>
<reference evidence="17" key="1">
    <citation type="submission" date="2021-11" db="EMBL/GenBank/DDBJ databases">
        <title>The complete genome of Massilia sp sp. G4R7.</title>
        <authorList>
            <person name="Liu L."/>
            <person name="Yue J."/>
            <person name="Yuan J."/>
            <person name="Yang F."/>
            <person name="Li L."/>
        </authorList>
    </citation>
    <scope>NUCLEOTIDE SEQUENCE</scope>
    <source>
        <strain evidence="17">G4R7</strain>
    </source>
</reference>
<accession>A0ABS8QBT2</accession>
<evidence type="ECO:0000256" key="14">
    <source>
        <dbReference type="SAM" id="Phobius"/>
    </source>
</evidence>
<keyword evidence="2" id="KW-1003">Cell membrane</keyword>
<dbReference type="InterPro" id="IPR051310">
    <property type="entry name" value="MCP_chemotaxis"/>
</dbReference>
<organism evidence="17 18">
    <name type="scientific">Massilia phyllostachyos</name>
    <dbReference type="NCBI Taxonomy" id="2898585"/>
    <lineage>
        <taxon>Bacteria</taxon>
        <taxon>Pseudomonadati</taxon>
        <taxon>Pseudomonadota</taxon>
        <taxon>Betaproteobacteria</taxon>
        <taxon>Burkholderiales</taxon>
        <taxon>Oxalobacteraceae</taxon>
        <taxon>Telluria group</taxon>
        <taxon>Massilia</taxon>
    </lineage>
</organism>
<evidence type="ECO:0000256" key="6">
    <source>
        <dbReference type="ARBA" id="ARBA00022692"/>
    </source>
</evidence>
<dbReference type="PROSITE" id="PS50111">
    <property type="entry name" value="CHEMOTAXIS_TRANSDUC_2"/>
    <property type="match status" value="1"/>
</dbReference>
<evidence type="ECO:0000256" key="13">
    <source>
        <dbReference type="SAM" id="MobiDB-lite"/>
    </source>
</evidence>
<dbReference type="CDD" id="cd11386">
    <property type="entry name" value="MCP_signal"/>
    <property type="match status" value="1"/>
</dbReference>
<evidence type="ECO:0000256" key="12">
    <source>
        <dbReference type="SAM" id="Coils"/>
    </source>
</evidence>
<evidence type="ECO:0000259" key="16">
    <source>
        <dbReference type="PROSITE" id="PS50885"/>
    </source>
</evidence>
<dbReference type="CDD" id="cd19411">
    <property type="entry name" value="MCP2201-like_sensor"/>
    <property type="match status" value="1"/>
</dbReference>
<dbReference type="PANTHER" id="PTHR43531:SF14">
    <property type="entry name" value="METHYL-ACCEPTING CHEMOTAXIS PROTEIN I-RELATED"/>
    <property type="match status" value="1"/>
</dbReference>
<comment type="subcellular location">
    <subcellularLocation>
        <location evidence="1">Cell inner membrane</location>
        <topology evidence="1">Multi-pass membrane protein</topology>
    </subcellularLocation>
</comment>
<keyword evidence="8 14" id="KW-0472">Membrane</keyword>
<feature type="transmembrane region" description="Helical" evidence="14">
    <location>
        <begin position="12"/>
        <end position="34"/>
    </location>
</feature>
<protein>
    <submittedName>
        <fullName evidence="17">Methyl-accepting chemotaxis protein</fullName>
    </submittedName>
</protein>
<dbReference type="SUPFAM" id="SSF58104">
    <property type="entry name" value="Methyl-accepting chemotaxis protein (MCP) signaling domain"/>
    <property type="match status" value="1"/>
</dbReference>
<comment type="caution">
    <text evidence="17">The sequence shown here is derived from an EMBL/GenBank/DDBJ whole genome shotgun (WGS) entry which is preliminary data.</text>
</comment>
<dbReference type="PRINTS" id="PR00260">
    <property type="entry name" value="CHEMTRNSDUCR"/>
</dbReference>
<dbReference type="CDD" id="cd06225">
    <property type="entry name" value="HAMP"/>
    <property type="match status" value="1"/>
</dbReference>
<dbReference type="EMBL" id="JAJNOC010000011">
    <property type="protein sequence ID" value="MCD2519225.1"/>
    <property type="molecule type" value="Genomic_DNA"/>
</dbReference>
<dbReference type="InterPro" id="IPR003660">
    <property type="entry name" value="HAMP_dom"/>
</dbReference>
<gene>
    <name evidence="17" type="ORF">LQ564_23265</name>
</gene>
<keyword evidence="3" id="KW-0488">Methylation</keyword>
<keyword evidence="6 14" id="KW-0812">Transmembrane</keyword>
<evidence type="ECO:0000256" key="1">
    <source>
        <dbReference type="ARBA" id="ARBA00004429"/>
    </source>
</evidence>
<dbReference type="Pfam" id="PF00672">
    <property type="entry name" value="HAMP"/>
    <property type="match status" value="1"/>
</dbReference>
<evidence type="ECO:0000256" key="11">
    <source>
        <dbReference type="PROSITE-ProRule" id="PRU00284"/>
    </source>
</evidence>
<feature type="region of interest" description="Disordered" evidence="13">
    <location>
        <begin position="536"/>
        <end position="585"/>
    </location>
</feature>
<dbReference type="InterPro" id="IPR003122">
    <property type="entry name" value="Tar_rcpt_lig-bd"/>
</dbReference>
<keyword evidence="4" id="KW-0145">Chemotaxis</keyword>
<evidence type="ECO:0000313" key="18">
    <source>
        <dbReference type="Proteomes" id="UP001179361"/>
    </source>
</evidence>
<feature type="coiled-coil region" evidence="12">
    <location>
        <begin position="469"/>
        <end position="507"/>
    </location>
</feature>
<keyword evidence="7 14" id="KW-1133">Transmembrane helix</keyword>
<keyword evidence="12" id="KW-0175">Coiled coil</keyword>
<dbReference type="Gene3D" id="1.10.287.950">
    <property type="entry name" value="Methyl-accepting chemotaxis protein"/>
    <property type="match status" value="1"/>
</dbReference>